<feature type="transmembrane region" description="Helical" evidence="1">
    <location>
        <begin position="196"/>
        <end position="213"/>
    </location>
</feature>
<dbReference type="PANTHER" id="PTHR19353:SF19">
    <property type="entry name" value="DELTA(5) FATTY ACID DESATURASE C-RELATED"/>
    <property type="match status" value="1"/>
</dbReference>
<evidence type="ECO:0000256" key="1">
    <source>
        <dbReference type="SAM" id="Phobius"/>
    </source>
</evidence>
<dbReference type="Pfam" id="PF00487">
    <property type="entry name" value="FA_desaturase"/>
    <property type="match status" value="1"/>
</dbReference>
<keyword evidence="1" id="KW-1133">Transmembrane helix</keyword>
<dbReference type="Proteomes" id="UP000198797">
    <property type="component" value="Unassembled WGS sequence"/>
</dbReference>
<name>A0A1C5AX34_9ACTN</name>
<dbReference type="GO" id="GO:0008610">
    <property type="term" value="P:lipid biosynthetic process"/>
    <property type="evidence" value="ECO:0007669"/>
    <property type="project" value="UniProtKB-ARBA"/>
</dbReference>
<protein>
    <submittedName>
        <fullName evidence="3">Fatty acid desaturase</fullName>
    </submittedName>
</protein>
<sequence length="348" mass="39675">MPASQDTVSLSPTGTFEDLFGQVRKAGLMRPRKEYYVAKVASNLLLMAACWWAFFLIGDSWWQLAVAVVLALAFVQTGFIAHDTGHKQISKSKRASELLGILHMNLLMGTAYGWWVNHHNRHHSNPNNLDLDPDTLRRQVIFDVDEMPAKATTSFRRFVIRFQSVMFFVLLGQEAWRLHASGFRAARQGALRRPALELGLVLLHAVLFLAAVVTELSPLKAVIFVLLNQAVFGLYLGAVFAPNHKGMAVYRSDVDLDWLHRQVLTSRNIRSSYLTDFLYGGLNYQIEHHLFPSMPRANLRHVRPMVIDYCSRHAIPYYEVSVWESYREVSRYLAKVSAEARTTTKERA</sequence>
<dbReference type="InterPro" id="IPR005804">
    <property type="entry name" value="FA_desaturase_dom"/>
</dbReference>
<gene>
    <name evidence="3" type="ORF">GA0070216_13727</name>
</gene>
<evidence type="ECO:0000313" key="4">
    <source>
        <dbReference type="Proteomes" id="UP000198797"/>
    </source>
</evidence>
<accession>A0A1C5AX34</accession>
<organism evidence="3 4">
    <name type="scientific">Micromonospora matsumotoense</name>
    <dbReference type="NCBI Taxonomy" id="121616"/>
    <lineage>
        <taxon>Bacteria</taxon>
        <taxon>Bacillati</taxon>
        <taxon>Actinomycetota</taxon>
        <taxon>Actinomycetes</taxon>
        <taxon>Micromonosporales</taxon>
        <taxon>Micromonosporaceae</taxon>
        <taxon>Micromonospora</taxon>
    </lineage>
</organism>
<dbReference type="AlphaFoldDB" id="A0A1C5AX34"/>
<keyword evidence="1" id="KW-0812">Transmembrane</keyword>
<dbReference type="OrthoDB" id="104711at2"/>
<dbReference type="GO" id="GO:0016717">
    <property type="term" value="F:oxidoreductase activity, acting on paired donors, with oxidation of a pair of donors resulting in the reduction of molecular oxygen to two molecules of water"/>
    <property type="evidence" value="ECO:0007669"/>
    <property type="project" value="TreeGrafter"/>
</dbReference>
<dbReference type="EMBL" id="FMCU01000037">
    <property type="protein sequence ID" value="SCF49733.1"/>
    <property type="molecule type" value="Genomic_DNA"/>
</dbReference>
<dbReference type="InterPro" id="IPR012171">
    <property type="entry name" value="Fatty_acid_desaturase"/>
</dbReference>
<feature type="transmembrane region" description="Helical" evidence="1">
    <location>
        <begin position="61"/>
        <end position="82"/>
    </location>
</feature>
<evidence type="ECO:0000313" key="3">
    <source>
        <dbReference type="EMBL" id="SCF49733.1"/>
    </source>
</evidence>
<feature type="domain" description="Fatty acid desaturase" evidence="2">
    <location>
        <begin position="60"/>
        <end position="319"/>
    </location>
</feature>
<dbReference type="CDD" id="cd03506">
    <property type="entry name" value="Delta6-FADS-like"/>
    <property type="match status" value="1"/>
</dbReference>
<dbReference type="GO" id="GO:0016020">
    <property type="term" value="C:membrane"/>
    <property type="evidence" value="ECO:0007669"/>
    <property type="project" value="TreeGrafter"/>
</dbReference>
<evidence type="ECO:0000259" key="2">
    <source>
        <dbReference type="Pfam" id="PF00487"/>
    </source>
</evidence>
<dbReference type="PIRSF" id="PIRSF015921">
    <property type="entry name" value="FA_sphinglp_des"/>
    <property type="match status" value="1"/>
</dbReference>
<keyword evidence="1" id="KW-0472">Membrane</keyword>
<proteinExistence type="predicted"/>
<feature type="transmembrane region" description="Helical" evidence="1">
    <location>
        <begin position="35"/>
        <end position="55"/>
    </location>
</feature>
<keyword evidence="4" id="KW-1185">Reference proteome</keyword>
<dbReference type="PANTHER" id="PTHR19353">
    <property type="entry name" value="FATTY ACID DESATURASE 2"/>
    <property type="match status" value="1"/>
</dbReference>
<dbReference type="STRING" id="121616.GA0070216_13727"/>
<feature type="transmembrane region" description="Helical" evidence="1">
    <location>
        <begin position="219"/>
        <end position="241"/>
    </location>
</feature>
<reference evidence="4" key="1">
    <citation type="submission" date="2016-06" db="EMBL/GenBank/DDBJ databases">
        <authorList>
            <person name="Varghese N."/>
            <person name="Submissions Spin"/>
        </authorList>
    </citation>
    <scope>NUCLEOTIDE SEQUENCE [LARGE SCALE GENOMIC DNA]</scope>
    <source>
        <strain evidence="4">DSM 44100</strain>
    </source>
</reference>